<feature type="transmembrane region" description="Helical" evidence="1">
    <location>
        <begin position="65"/>
        <end position="88"/>
    </location>
</feature>
<dbReference type="STRING" id="33007.HMPREF3198_00224"/>
<evidence type="ECO:0008006" key="4">
    <source>
        <dbReference type="Google" id="ProtNLM"/>
    </source>
</evidence>
<keyword evidence="1" id="KW-0472">Membrane</keyword>
<name>A0A2I1IME4_9ACTO</name>
<evidence type="ECO:0000313" key="3">
    <source>
        <dbReference type="Proteomes" id="UP000235122"/>
    </source>
</evidence>
<protein>
    <recommendedName>
        <fullName evidence="4">Alkaline shock response membrane anchor protein AmaP</fullName>
    </recommendedName>
</protein>
<dbReference type="EMBL" id="PKKO01000003">
    <property type="protein sequence ID" value="PKY72300.1"/>
    <property type="molecule type" value="Genomic_DNA"/>
</dbReference>
<dbReference type="RefSeq" id="WP_024331819.1">
    <property type="nucleotide sequence ID" value="NZ_JASOXK010000005.1"/>
</dbReference>
<organism evidence="2 3">
    <name type="scientific">Winkia neuii</name>
    <dbReference type="NCBI Taxonomy" id="33007"/>
    <lineage>
        <taxon>Bacteria</taxon>
        <taxon>Bacillati</taxon>
        <taxon>Actinomycetota</taxon>
        <taxon>Actinomycetes</taxon>
        <taxon>Actinomycetales</taxon>
        <taxon>Actinomycetaceae</taxon>
        <taxon>Winkia</taxon>
    </lineage>
</organism>
<dbReference type="GeneID" id="35866783"/>
<reference evidence="2 3" key="1">
    <citation type="submission" date="2017-12" db="EMBL/GenBank/DDBJ databases">
        <title>Phylogenetic diversity of female urinary microbiome.</title>
        <authorList>
            <person name="Thomas-White K."/>
            <person name="Wolfe A.J."/>
        </authorList>
    </citation>
    <scope>NUCLEOTIDE SEQUENCE [LARGE SCALE GENOMIC DNA]</scope>
    <source>
        <strain evidence="2 3">UMB0402</strain>
    </source>
</reference>
<accession>A0A2I1IME4</accession>
<comment type="caution">
    <text evidence="2">The sequence shown here is derived from an EMBL/GenBank/DDBJ whole genome shotgun (WGS) entry which is preliminary data.</text>
</comment>
<proteinExistence type="predicted"/>
<keyword evidence="3" id="KW-1185">Reference proteome</keyword>
<keyword evidence="1" id="KW-0812">Transmembrane</keyword>
<keyword evidence="1" id="KW-1133">Transmembrane helix</keyword>
<dbReference type="Proteomes" id="UP000235122">
    <property type="component" value="Unassembled WGS sequence"/>
</dbReference>
<evidence type="ECO:0000313" key="2">
    <source>
        <dbReference type="EMBL" id="PKY72300.1"/>
    </source>
</evidence>
<evidence type="ECO:0000256" key="1">
    <source>
        <dbReference type="SAM" id="Phobius"/>
    </source>
</evidence>
<sequence>MKHLPRALNRFLLFLLAALLLVGGVGALLISLWPKAAEAYKQNAPAALDNYSDLARRTIVGNSNLSWLSIALLALAAIGVIVALCVIFSQGGGRTRAASLVPSQTSSGTTTASIDLVQQVIEHEVGDDRWITNISTYGYEVKNEPGILVKVGAYKGASPAHIRQIMDRAIARVDSLLGTTPPICVEIQNDWRSLIGSSDRVR</sequence>
<gene>
    <name evidence="2" type="ORF">CYJ19_05470</name>
</gene>
<dbReference type="AlphaFoldDB" id="A0A2I1IME4"/>